<reference evidence="1 2" key="1">
    <citation type="submission" date="2023-08" db="EMBL/GenBank/DDBJ databases">
        <title>Whole-genome sequencing of halo(alkali)philic microorganisms from hypersaline lakes.</title>
        <authorList>
            <person name="Sorokin D.Y."/>
            <person name="Abbas B."/>
            <person name="Merkel A.Y."/>
        </authorList>
    </citation>
    <scope>NUCLEOTIDE SEQUENCE [LARGE SCALE GENOMIC DNA]</scope>
    <source>
        <strain evidence="1 2">AB-CW4</strain>
    </source>
</reference>
<dbReference type="GO" id="GO:0008168">
    <property type="term" value="F:methyltransferase activity"/>
    <property type="evidence" value="ECO:0007669"/>
    <property type="project" value="UniProtKB-KW"/>
</dbReference>
<evidence type="ECO:0000313" key="2">
    <source>
        <dbReference type="Proteomes" id="UP001239019"/>
    </source>
</evidence>
<proteinExistence type="predicted"/>
<dbReference type="Gene3D" id="3.40.50.150">
    <property type="entry name" value="Vaccinia Virus protein VP39"/>
    <property type="match status" value="1"/>
</dbReference>
<dbReference type="GO" id="GO:0032259">
    <property type="term" value="P:methylation"/>
    <property type="evidence" value="ECO:0007669"/>
    <property type="project" value="UniProtKB-KW"/>
</dbReference>
<keyword evidence="1" id="KW-0489">Methyltransferase</keyword>
<accession>A0ABU0W3G4</accession>
<dbReference type="InterPro" id="IPR016980">
    <property type="entry name" value="S-AdoMet-dep_MeTrfase_Alr7345"/>
</dbReference>
<sequence>MTESRFIWLATAMAALLLGCAPTQPDPRDREAVRDAIAQAAEGEYRSDANRARNQYRNPVETLDFFGLDQDMTVVELWPGGGWYTEILAPVMADNGKLIAANFDPDSDVDYQARIGKAYLERLATEPGIFGKVETVPFDPPRKARLGEPNSADLVVSFRSLHGWVNAGVADDVFRSAMEVLRPGGHFGIVQHRAPSGADTEEWARQGYVPEDYVVRIARNAGFHLAESSEINANPRDTRDHEYGVWTLPPSFRACRDIRDEAEKQSCMDHYRAIGESDRMTLLFVKPE</sequence>
<name>A0ABU0W3G4_9GAMM</name>
<evidence type="ECO:0000313" key="1">
    <source>
        <dbReference type="EMBL" id="MDQ2068559.1"/>
    </source>
</evidence>
<dbReference type="SUPFAM" id="SSF53335">
    <property type="entry name" value="S-adenosyl-L-methionine-dependent methyltransferases"/>
    <property type="match status" value="1"/>
</dbReference>
<gene>
    <name evidence="1" type="ORF">RBH19_01570</name>
</gene>
<keyword evidence="2" id="KW-1185">Reference proteome</keyword>
<dbReference type="PROSITE" id="PS51257">
    <property type="entry name" value="PROKAR_LIPOPROTEIN"/>
    <property type="match status" value="1"/>
</dbReference>
<organism evidence="1 2">
    <name type="scientific">Natronospira bacteriovora</name>
    <dbReference type="NCBI Taxonomy" id="3069753"/>
    <lineage>
        <taxon>Bacteria</taxon>
        <taxon>Pseudomonadati</taxon>
        <taxon>Pseudomonadota</taxon>
        <taxon>Gammaproteobacteria</taxon>
        <taxon>Natronospirales</taxon>
        <taxon>Natronospiraceae</taxon>
        <taxon>Natronospira</taxon>
    </lineage>
</organism>
<dbReference type="EMBL" id="JAVDDT010000001">
    <property type="protein sequence ID" value="MDQ2068559.1"/>
    <property type="molecule type" value="Genomic_DNA"/>
</dbReference>
<keyword evidence="1" id="KW-0808">Transferase</keyword>
<dbReference type="PIRSF" id="PIRSF031679">
    <property type="entry name" value="Mtase_Alr7345_prd"/>
    <property type="match status" value="1"/>
</dbReference>
<dbReference type="Proteomes" id="UP001239019">
    <property type="component" value="Unassembled WGS sequence"/>
</dbReference>
<comment type="caution">
    <text evidence="1">The sequence shown here is derived from an EMBL/GenBank/DDBJ whole genome shotgun (WGS) entry which is preliminary data.</text>
</comment>
<protein>
    <submittedName>
        <fullName evidence="1">Methyltransferase</fullName>
    </submittedName>
</protein>
<dbReference type="RefSeq" id="WP_306727042.1">
    <property type="nucleotide sequence ID" value="NZ_JAVDDT010000001.1"/>
</dbReference>
<dbReference type="InterPro" id="IPR029063">
    <property type="entry name" value="SAM-dependent_MTases_sf"/>
</dbReference>